<keyword evidence="1" id="KW-0175">Coiled coil</keyword>
<dbReference type="Proteomes" id="UP001319180">
    <property type="component" value="Unassembled WGS sequence"/>
</dbReference>
<evidence type="ECO:0000313" key="4">
    <source>
        <dbReference type="Proteomes" id="UP001319180"/>
    </source>
</evidence>
<evidence type="ECO:0000256" key="1">
    <source>
        <dbReference type="SAM" id="Coils"/>
    </source>
</evidence>
<reference evidence="3 4" key="1">
    <citation type="submission" date="2021-05" db="EMBL/GenBank/DDBJ databases">
        <title>A Polyphasic approach of four new species of the genus Ohtaekwangia: Ohtaekwangia histidinii sp. nov., Ohtaekwangia cretensis sp. nov., Ohtaekwangia indiensis sp. nov., Ohtaekwangia reichenbachii sp. nov. from diverse environment.</title>
        <authorList>
            <person name="Octaviana S."/>
        </authorList>
    </citation>
    <scope>NUCLEOTIDE SEQUENCE [LARGE SCALE GENOMIC DNA]</scope>
    <source>
        <strain evidence="3 4">PWU37</strain>
    </source>
</reference>
<dbReference type="PANTHER" id="PTHR38593:SF1">
    <property type="entry name" value="BLR2558 PROTEIN"/>
    <property type="match status" value="1"/>
</dbReference>
<evidence type="ECO:0000259" key="2">
    <source>
        <dbReference type="Pfam" id="PF13628"/>
    </source>
</evidence>
<dbReference type="EMBL" id="JAHESC010000017">
    <property type="protein sequence ID" value="MBT1687479.1"/>
    <property type="molecule type" value="Genomic_DNA"/>
</dbReference>
<gene>
    <name evidence="3" type="ORF">KK078_12990</name>
</gene>
<organism evidence="3 4">
    <name type="scientific">Dawidia soli</name>
    <dbReference type="NCBI Taxonomy" id="2782352"/>
    <lineage>
        <taxon>Bacteria</taxon>
        <taxon>Pseudomonadati</taxon>
        <taxon>Bacteroidota</taxon>
        <taxon>Cytophagia</taxon>
        <taxon>Cytophagales</taxon>
        <taxon>Chryseotaleaceae</taxon>
        <taxon>Dawidia</taxon>
    </lineage>
</organism>
<dbReference type="Gene3D" id="1.20.1260.10">
    <property type="match status" value="1"/>
</dbReference>
<name>A0AAP2D924_9BACT</name>
<evidence type="ECO:0000313" key="3">
    <source>
        <dbReference type="EMBL" id="MBT1687479.1"/>
    </source>
</evidence>
<dbReference type="PANTHER" id="PTHR38593">
    <property type="entry name" value="BLR2558 PROTEIN"/>
    <property type="match status" value="1"/>
</dbReference>
<protein>
    <submittedName>
        <fullName evidence="3">DUF4142 domain-containing protein</fullName>
    </submittedName>
</protein>
<feature type="domain" description="DUF4142" evidence="2">
    <location>
        <begin position="47"/>
        <end position="183"/>
    </location>
</feature>
<accession>A0AAP2D924</accession>
<comment type="caution">
    <text evidence="3">The sequence shown here is derived from an EMBL/GenBank/DDBJ whole genome shotgun (WGS) entry which is preliminary data.</text>
</comment>
<dbReference type="AlphaFoldDB" id="A0AAP2D924"/>
<dbReference type="Pfam" id="PF13628">
    <property type="entry name" value="DUF4142"/>
    <property type="match status" value="1"/>
</dbReference>
<sequence length="191" mass="21721">MKRITRIFPLFIAGVVAFSCGPKKVENTNEVAEEANEEKFEDRKDEKDAAFVAETVASNYAEISLAILAKEKSNNPEVKEIAQELEAGHNKILGELQSFASAKVITVPTEANDAEQKTIEKLREEKDVQEFNKKWSKELVDKHEKSIKEFEARLEKTQDADLKIWIEQTLPHLREHLDKVKALESNVTASR</sequence>
<dbReference type="InterPro" id="IPR012347">
    <property type="entry name" value="Ferritin-like"/>
</dbReference>
<proteinExistence type="predicted"/>
<dbReference type="PROSITE" id="PS51257">
    <property type="entry name" value="PROKAR_LIPOPROTEIN"/>
    <property type="match status" value="1"/>
</dbReference>
<dbReference type="RefSeq" id="WP_254090711.1">
    <property type="nucleotide sequence ID" value="NZ_JAHESC010000017.1"/>
</dbReference>
<feature type="coiled-coil region" evidence="1">
    <location>
        <begin position="112"/>
        <end position="160"/>
    </location>
</feature>
<dbReference type="InterPro" id="IPR025419">
    <property type="entry name" value="DUF4142"/>
</dbReference>
<keyword evidence="4" id="KW-1185">Reference proteome</keyword>